<evidence type="ECO:0000313" key="2">
    <source>
        <dbReference type="Proteomes" id="UP000637002"/>
    </source>
</evidence>
<protein>
    <submittedName>
        <fullName evidence="1">Uncharacterized protein</fullName>
    </submittedName>
</protein>
<reference evidence="1" key="1">
    <citation type="journal article" date="2014" name="Int. J. Syst. Evol. Microbiol.">
        <title>Complete genome sequence of Corynebacterium casei LMG S-19264T (=DSM 44701T), isolated from a smear-ripened cheese.</title>
        <authorList>
            <consortium name="US DOE Joint Genome Institute (JGI-PGF)"/>
            <person name="Walter F."/>
            <person name="Albersmeier A."/>
            <person name="Kalinowski J."/>
            <person name="Ruckert C."/>
        </authorList>
    </citation>
    <scope>NUCLEOTIDE SEQUENCE</scope>
    <source>
        <strain evidence="1">CGMCC 1.12919</strain>
    </source>
</reference>
<evidence type="ECO:0000313" key="1">
    <source>
        <dbReference type="EMBL" id="GGC64581.1"/>
    </source>
</evidence>
<proteinExistence type="predicted"/>
<dbReference type="RefSeq" id="WP_188609400.1">
    <property type="nucleotide sequence ID" value="NZ_BMGG01000004.1"/>
</dbReference>
<sequence>MFWIIATSIDDAARRSDLETRTRGQITADTPGVPDEVAQALARNRANWWHRIAVLDNTARMSWFACAAVLAASILILI</sequence>
<dbReference type="Proteomes" id="UP000637002">
    <property type="component" value="Unassembled WGS sequence"/>
</dbReference>
<name>A0A916U8J4_9HYPH</name>
<dbReference type="AlphaFoldDB" id="A0A916U8J4"/>
<dbReference type="EMBL" id="BMGG01000004">
    <property type="protein sequence ID" value="GGC64581.1"/>
    <property type="molecule type" value="Genomic_DNA"/>
</dbReference>
<keyword evidence="2" id="KW-1185">Reference proteome</keyword>
<gene>
    <name evidence="1" type="ORF">GCM10010994_23970</name>
</gene>
<organism evidence="1 2">
    <name type="scientific">Chelatococcus reniformis</name>
    <dbReference type="NCBI Taxonomy" id="1494448"/>
    <lineage>
        <taxon>Bacteria</taxon>
        <taxon>Pseudomonadati</taxon>
        <taxon>Pseudomonadota</taxon>
        <taxon>Alphaproteobacteria</taxon>
        <taxon>Hyphomicrobiales</taxon>
        <taxon>Chelatococcaceae</taxon>
        <taxon>Chelatococcus</taxon>
    </lineage>
</organism>
<accession>A0A916U8J4</accession>
<comment type="caution">
    <text evidence="1">The sequence shown here is derived from an EMBL/GenBank/DDBJ whole genome shotgun (WGS) entry which is preliminary data.</text>
</comment>
<reference evidence="1" key="2">
    <citation type="submission" date="2020-09" db="EMBL/GenBank/DDBJ databases">
        <authorList>
            <person name="Sun Q."/>
            <person name="Zhou Y."/>
        </authorList>
    </citation>
    <scope>NUCLEOTIDE SEQUENCE</scope>
    <source>
        <strain evidence="1">CGMCC 1.12919</strain>
    </source>
</reference>